<dbReference type="PRINTS" id="PR00385">
    <property type="entry name" value="P450"/>
</dbReference>
<keyword evidence="4 6" id="KW-0408">Iron</keyword>
<keyword evidence="6" id="KW-0349">Heme</keyword>
<evidence type="ECO:0000313" key="7">
    <source>
        <dbReference type="EMBL" id="OCL10731.1"/>
    </source>
</evidence>
<keyword evidence="8" id="KW-1185">Reference proteome</keyword>
<dbReference type="InterPro" id="IPR001128">
    <property type="entry name" value="Cyt_P450"/>
</dbReference>
<evidence type="ECO:0000256" key="3">
    <source>
        <dbReference type="ARBA" id="ARBA00023002"/>
    </source>
</evidence>
<evidence type="ECO:0000256" key="1">
    <source>
        <dbReference type="ARBA" id="ARBA00010617"/>
    </source>
</evidence>
<dbReference type="GO" id="GO:0016705">
    <property type="term" value="F:oxidoreductase activity, acting on paired donors, with incorporation or reduction of molecular oxygen"/>
    <property type="evidence" value="ECO:0007669"/>
    <property type="project" value="InterPro"/>
</dbReference>
<evidence type="ECO:0000256" key="5">
    <source>
        <dbReference type="ARBA" id="ARBA00023033"/>
    </source>
</evidence>
<comment type="similarity">
    <text evidence="1">Belongs to the cytochrome P450 family.</text>
</comment>
<dbReference type="Pfam" id="PF00067">
    <property type="entry name" value="p450"/>
    <property type="match status" value="2"/>
</dbReference>
<feature type="binding site" description="axial binding residue" evidence="6">
    <location>
        <position position="402"/>
    </location>
    <ligand>
        <name>heme</name>
        <dbReference type="ChEBI" id="CHEBI:30413"/>
    </ligand>
    <ligandPart>
        <name>Fe</name>
        <dbReference type="ChEBI" id="CHEBI:18248"/>
    </ligandPart>
</feature>
<evidence type="ECO:0000256" key="6">
    <source>
        <dbReference type="PIRSR" id="PIRSR602401-1"/>
    </source>
</evidence>
<name>A0A8E2F5B8_9PEZI</name>
<keyword evidence="3" id="KW-0560">Oxidoreductase</keyword>
<dbReference type="PRINTS" id="PR00463">
    <property type="entry name" value="EP450I"/>
</dbReference>
<dbReference type="GO" id="GO:0005506">
    <property type="term" value="F:iron ion binding"/>
    <property type="evidence" value="ECO:0007669"/>
    <property type="project" value="InterPro"/>
</dbReference>
<sequence>MEGLALSFGVATAGALLYALIKLLQIGRRPAGYPPGPPTVPILGNLHLMPAKYGHRQLRAWAQNYGPIYSLMLETKTYIVLSSGTAVRDLLDKRSNIYSSRPDMYMAHDVASGGLRILTMKYGPLWRTIHKMIHNILNIRAAITYVPYQDLENKLLLLGFNSLTTQMVFGFRTPSFHDPKLQQLFEGFEKWGQIVGSASAQLLDLYPLLRYLPKFLARNYQYAENSTKRRKTLLSAKPCFCNDLLRAQANEKFSDGQAGYVTGSLLEAGSDTTSSVLIGFVQAMVMFPDAQKKAQEEIDRVVGPDRLPTMDDEPRLQYVRGCVKESLRWMPTAILGAAHSVIKDDSYMGYKIPAEASIILNVWAIHMDPDRYPNPRTEFESATNPDVSKRGNFVFGAGRRICQGMHIAERSLFLAISRMLWAFNFSKPLDANGQPIIPDIEDLVVIICRDETKAEIIRREWAECEESLLDRNTKQWKKVPEGMAFSTDVPEKIEV</sequence>
<evidence type="ECO:0000256" key="4">
    <source>
        <dbReference type="ARBA" id="ARBA00023004"/>
    </source>
</evidence>
<dbReference type="CDD" id="cd11065">
    <property type="entry name" value="CYP64-like"/>
    <property type="match status" value="1"/>
</dbReference>
<dbReference type="InterPro" id="IPR050364">
    <property type="entry name" value="Cytochrome_P450_fung"/>
</dbReference>
<reference evidence="7 8" key="1">
    <citation type="journal article" date="2016" name="Nat. Commun.">
        <title>Ectomycorrhizal ecology is imprinted in the genome of the dominant symbiotic fungus Cenococcum geophilum.</title>
        <authorList>
            <consortium name="DOE Joint Genome Institute"/>
            <person name="Peter M."/>
            <person name="Kohler A."/>
            <person name="Ohm R.A."/>
            <person name="Kuo A."/>
            <person name="Krutzmann J."/>
            <person name="Morin E."/>
            <person name="Arend M."/>
            <person name="Barry K.W."/>
            <person name="Binder M."/>
            <person name="Choi C."/>
            <person name="Clum A."/>
            <person name="Copeland A."/>
            <person name="Grisel N."/>
            <person name="Haridas S."/>
            <person name="Kipfer T."/>
            <person name="LaButti K."/>
            <person name="Lindquist E."/>
            <person name="Lipzen A."/>
            <person name="Maire R."/>
            <person name="Meier B."/>
            <person name="Mihaltcheva S."/>
            <person name="Molinier V."/>
            <person name="Murat C."/>
            <person name="Poggeler S."/>
            <person name="Quandt C.A."/>
            <person name="Sperisen C."/>
            <person name="Tritt A."/>
            <person name="Tisserant E."/>
            <person name="Crous P.W."/>
            <person name="Henrissat B."/>
            <person name="Nehls U."/>
            <person name="Egli S."/>
            <person name="Spatafora J.W."/>
            <person name="Grigoriev I.V."/>
            <person name="Martin F.M."/>
        </authorList>
    </citation>
    <scope>NUCLEOTIDE SEQUENCE [LARGE SCALE GENOMIC DNA]</scope>
    <source>
        <strain evidence="7 8">CBS 207.34</strain>
    </source>
</reference>
<evidence type="ECO:0000256" key="2">
    <source>
        <dbReference type="ARBA" id="ARBA00022723"/>
    </source>
</evidence>
<dbReference type="InterPro" id="IPR036396">
    <property type="entry name" value="Cyt_P450_sf"/>
</dbReference>
<evidence type="ECO:0000313" key="8">
    <source>
        <dbReference type="Proteomes" id="UP000250140"/>
    </source>
</evidence>
<protein>
    <submittedName>
        <fullName evidence="7">Cytochrome P450</fullName>
    </submittedName>
</protein>
<dbReference type="AlphaFoldDB" id="A0A8E2F5B8"/>
<keyword evidence="2 6" id="KW-0479">Metal-binding</keyword>
<dbReference type="PANTHER" id="PTHR46300:SF2">
    <property type="entry name" value="CYTOCHROME P450 MONOOXYGENASE ALNH-RELATED"/>
    <property type="match status" value="1"/>
</dbReference>
<dbReference type="GO" id="GO:0004497">
    <property type="term" value="F:monooxygenase activity"/>
    <property type="evidence" value="ECO:0007669"/>
    <property type="project" value="UniProtKB-KW"/>
</dbReference>
<dbReference type="PANTHER" id="PTHR46300">
    <property type="entry name" value="P450, PUTATIVE (EUROFUNG)-RELATED-RELATED"/>
    <property type="match status" value="1"/>
</dbReference>
<dbReference type="OrthoDB" id="1055148at2759"/>
<organism evidence="7 8">
    <name type="scientific">Glonium stellatum</name>
    <dbReference type="NCBI Taxonomy" id="574774"/>
    <lineage>
        <taxon>Eukaryota</taxon>
        <taxon>Fungi</taxon>
        <taxon>Dikarya</taxon>
        <taxon>Ascomycota</taxon>
        <taxon>Pezizomycotina</taxon>
        <taxon>Dothideomycetes</taxon>
        <taxon>Pleosporomycetidae</taxon>
        <taxon>Gloniales</taxon>
        <taxon>Gloniaceae</taxon>
        <taxon>Glonium</taxon>
    </lineage>
</organism>
<dbReference type="SUPFAM" id="SSF48264">
    <property type="entry name" value="Cytochrome P450"/>
    <property type="match status" value="1"/>
</dbReference>
<gene>
    <name evidence="7" type="ORF">AOQ84DRAFT_396670</name>
</gene>
<dbReference type="Proteomes" id="UP000250140">
    <property type="component" value="Unassembled WGS sequence"/>
</dbReference>
<dbReference type="InterPro" id="IPR002401">
    <property type="entry name" value="Cyt_P450_E_grp-I"/>
</dbReference>
<dbReference type="Gene3D" id="1.10.630.10">
    <property type="entry name" value="Cytochrome P450"/>
    <property type="match status" value="1"/>
</dbReference>
<keyword evidence="5" id="KW-0503">Monooxygenase</keyword>
<accession>A0A8E2F5B8</accession>
<dbReference type="GO" id="GO:0020037">
    <property type="term" value="F:heme binding"/>
    <property type="evidence" value="ECO:0007669"/>
    <property type="project" value="InterPro"/>
</dbReference>
<comment type="cofactor">
    <cofactor evidence="6">
        <name>heme</name>
        <dbReference type="ChEBI" id="CHEBI:30413"/>
    </cofactor>
</comment>
<dbReference type="EMBL" id="KV749179">
    <property type="protein sequence ID" value="OCL10731.1"/>
    <property type="molecule type" value="Genomic_DNA"/>
</dbReference>
<proteinExistence type="inferred from homology"/>